<keyword evidence="2" id="KW-1185">Reference proteome</keyword>
<accession>A0A0C3NCG1</accession>
<organism evidence="1 2">
    <name type="scientific">Phlebiopsis gigantea (strain 11061_1 CR5-6)</name>
    <name type="common">White-rot fungus</name>
    <name type="synonym">Peniophora gigantea</name>
    <dbReference type="NCBI Taxonomy" id="745531"/>
    <lineage>
        <taxon>Eukaryota</taxon>
        <taxon>Fungi</taxon>
        <taxon>Dikarya</taxon>
        <taxon>Basidiomycota</taxon>
        <taxon>Agaricomycotina</taxon>
        <taxon>Agaricomycetes</taxon>
        <taxon>Polyporales</taxon>
        <taxon>Phanerochaetaceae</taxon>
        <taxon>Phlebiopsis</taxon>
    </lineage>
</organism>
<sequence length="475" mass="53899">MATTFWDAVDNMHMWGGVSQEWMDTVFFGGMRDNSKTAIQEISVEVWVVILTYALPSRPRLIPPKGSLWLSDHTVTRAEYIAYNKRLLNFTCLGRVAYNAVIHLLFKSVWITSEAAREAFKKHSLWEDEWSPDLPIERDLQMGRFEIRVDFDGALPPCDVAPGGGTFWLVERSLGGLACAIGALDRYYTHPSLDPEDSYTILRTPNLRAFESLVHVELSFTSLMSAALDKLQEQGPIRVPLLTHLTLSVSKDNLDIATELNCPQLRHVTLRGTGYNYLKAEIKRFFRLCCVGIQVLEITGKCGEENHGIDEEVSSLFTATYLPTLRTIVLSIVPHSLWRSDGEQCHLVIPAHDRVVNIALRDLKEAWLATYATEEYHEYYGAKHSEEYYSTCIRLTDPEAVRYAAYIMSLMSPQRFPCLESICDLSDDAQEAAQLFAGRDHMEFWRRIVSRAPERIRIENSVGEGLTAGMYGGSW</sequence>
<dbReference type="Proteomes" id="UP000053257">
    <property type="component" value="Unassembled WGS sequence"/>
</dbReference>
<name>A0A0C3NCG1_PHLG1</name>
<dbReference type="AlphaFoldDB" id="A0A0C3NCG1"/>
<evidence type="ECO:0000313" key="1">
    <source>
        <dbReference type="EMBL" id="KIP02204.1"/>
    </source>
</evidence>
<evidence type="ECO:0000313" key="2">
    <source>
        <dbReference type="Proteomes" id="UP000053257"/>
    </source>
</evidence>
<protein>
    <submittedName>
        <fullName evidence="1">Uncharacterized protein</fullName>
    </submittedName>
</protein>
<gene>
    <name evidence="1" type="ORF">PHLGIDRAFT_122673</name>
</gene>
<dbReference type="EMBL" id="KN840693">
    <property type="protein sequence ID" value="KIP02204.1"/>
    <property type="molecule type" value="Genomic_DNA"/>
</dbReference>
<proteinExistence type="predicted"/>
<reference evidence="1 2" key="1">
    <citation type="journal article" date="2014" name="PLoS Genet.">
        <title>Analysis of the Phlebiopsis gigantea genome, transcriptome and secretome provides insight into its pioneer colonization strategies of wood.</title>
        <authorList>
            <person name="Hori C."/>
            <person name="Ishida T."/>
            <person name="Igarashi K."/>
            <person name="Samejima M."/>
            <person name="Suzuki H."/>
            <person name="Master E."/>
            <person name="Ferreira P."/>
            <person name="Ruiz-Duenas F.J."/>
            <person name="Held B."/>
            <person name="Canessa P."/>
            <person name="Larrondo L.F."/>
            <person name="Schmoll M."/>
            <person name="Druzhinina I.S."/>
            <person name="Kubicek C.P."/>
            <person name="Gaskell J.A."/>
            <person name="Kersten P."/>
            <person name="St John F."/>
            <person name="Glasner J."/>
            <person name="Sabat G."/>
            <person name="Splinter BonDurant S."/>
            <person name="Syed K."/>
            <person name="Yadav J."/>
            <person name="Mgbeahuruike A.C."/>
            <person name="Kovalchuk A."/>
            <person name="Asiegbu F.O."/>
            <person name="Lackner G."/>
            <person name="Hoffmeister D."/>
            <person name="Rencoret J."/>
            <person name="Gutierrez A."/>
            <person name="Sun H."/>
            <person name="Lindquist E."/>
            <person name="Barry K."/>
            <person name="Riley R."/>
            <person name="Grigoriev I.V."/>
            <person name="Henrissat B."/>
            <person name="Kues U."/>
            <person name="Berka R.M."/>
            <person name="Martinez A.T."/>
            <person name="Covert S.F."/>
            <person name="Blanchette R.A."/>
            <person name="Cullen D."/>
        </authorList>
    </citation>
    <scope>NUCLEOTIDE SEQUENCE [LARGE SCALE GENOMIC DNA]</scope>
    <source>
        <strain evidence="1 2">11061_1 CR5-6</strain>
    </source>
</reference>
<dbReference type="HOGENOM" id="CLU_575043_0_0_1"/>